<dbReference type="GO" id="GO:0005634">
    <property type="term" value="C:nucleus"/>
    <property type="evidence" value="ECO:0007669"/>
    <property type="project" value="UniProtKB-SubCell"/>
</dbReference>
<name>A0A9W4WQG0_9GLOM</name>
<dbReference type="InterPro" id="IPR049730">
    <property type="entry name" value="SNF2/RAD54-like_C"/>
</dbReference>
<dbReference type="InterPro" id="IPR014905">
    <property type="entry name" value="HIRAN"/>
</dbReference>
<dbReference type="OrthoDB" id="448448at2759"/>
<evidence type="ECO:0000256" key="4">
    <source>
        <dbReference type="ARBA" id="ARBA00022741"/>
    </source>
</evidence>
<keyword evidence="18" id="KW-1185">Reference proteome</keyword>
<dbReference type="InterPro" id="IPR001841">
    <property type="entry name" value="Znf_RING"/>
</dbReference>
<dbReference type="SMART" id="SM00487">
    <property type="entry name" value="DEXDc"/>
    <property type="match status" value="1"/>
</dbReference>
<sequence>MPPKLRNKKTAVSCENCGDKSHASNDCPIHVIDDKVERRGKQKKSITGTSQGQTYDLNEEDKEISTKRNDSPSNERNAPSKKRLKKDPATSSTSTGSGFVPSSVYQPQHMSTERVSPEVQQGNISAVSNSSSSTHPQIFQRATIVPFSLDLDAFDQELCDEQELENESDPVDDVGAVQKLYGIIKTKIVGVRYYDGVVNKNESVSIIREPRNAYDRNALRVDNTLGVQVGHIPRDAASALAPLIDNGSIRIEGTILGNKGVYTIPLLVHIFGIQEREDLTTRILRAKGFNFESLQPTSQAKGKGRKAPEANEAWRELVRQGQTLDKRSTKKILQEVGISIIDLARLPEAPQPEALITPLLSYQRQGLGWMLSNEHPANPTSDIATQFWVVRKQNGEEYYYNVATGFSTKSCPNFARGGILADDMGLGKTLQTIALIASNKDGKGFISNPVNSNPTYSKTTLIVVTLSILGNWVDQINMHVKEGSLSYYVFHGPNRDENPQFLQNYDVVITTYAILGQADIKNEKRGLFAVKWLRVILDEGHIIRTKSTKQSIAAYHLNAERRWILTGTPIMNELNDMYSLIKFLRIAPFNEIEWWNRVFNRPIKAGETEAIERLKVLMKIVCLRRTKDMQFNGRSILSLPPVNSFVHKVKFNFEEKKIYDEVEKEAKILFKKWRESKNSKDNYATILEILMRLRQICNHHKLCAERVKEIMEAHVNIFDMSDDNIKSLVNTLRVIIENNEDCCICLEPLTTPVITHCKHVFDRDCIEKVIDKDKHSCPMCRSPVQKDQLIDPPPERDEELGDIITSDYKPSSKIKDLLEFLKISNEKDPTTKSVVFSQWTSFLNLIEIAFKEANIKFVRLDGSMSRNKREKSINDFSYDPQVKVFLISLKCGCLGLNLTAANQCFLMDPWWNPSIEDQAVDRIYRLGQTRPVSIFRFVIENTIEDRVIELQEKKRVLVSQAFGEQRRQDAAKVREARLEELQILLGGN</sequence>
<proteinExistence type="inferred from homology"/>
<dbReference type="PROSITE" id="PS50089">
    <property type="entry name" value="ZF_RING_2"/>
    <property type="match status" value="1"/>
</dbReference>
<evidence type="ECO:0000256" key="1">
    <source>
        <dbReference type="ARBA" id="ARBA00004123"/>
    </source>
</evidence>
<protein>
    <submittedName>
        <fullName evidence="17">2674_t:CDS:1</fullName>
    </submittedName>
</protein>
<dbReference type="PANTHER" id="PTHR45626:SF17">
    <property type="entry name" value="HELICASE-LIKE TRANSCRIPTION FACTOR"/>
    <property type="match status" value="1"/>
</dbReference>
<feature type="region of interest" description="Disordered" evidence="12">
    <location>
        <begin position="1"/>
        <end position="119"/>
    </location>
</feature>
<gene>
    <name evidence="17" type="ORF">FWILDA_LOCUS8704</name>
</gene>
<evidence type="ECO:0000256" key="9">
    <source>
        <dbReference type="ARBA" id="ARBA00022840"/>
    </source>
</evidence>
<dbReference type="SMART" id="SM00184">
    <property type="entry name" value="RING"/>
    <property type="match status" value="1"/>
</dbReference>
<dbReference type="SUPFAM" id="SSF52540">
    <property type="entry name" value="P-loop containing nucleoside triphosphate hydrolases"/>
    <property type="match status" value="2"/>
</dbReference>
<evidence type="ECO:0000256" key="11">
    <source>
        <dbReference type="PROSITE-ProRule" id="PRU00047"/>
    </source>
</evidence>
<dbReference type="SMART" id="SM00910">
    <property type="entry name" value="HIRAN"/>
    <property type="match status" value="1"/>
</dbReference>
<evidence type="ECO:0000259" key="16">
    <source>
        <dbReference type="PROSITE" id="PS51194"/>
    </source>
</evidence>
<dbReference type="Proteomes" id="UP001153678">
    <property type="component" value="Unassembled WGS sequence"/>
</dbReference>
<dbReference type="Gene3D" id="3.30.40.10">
    <property type="entry name" value="Zinc/RING finger domain, C3HC4 (zinc finger)"/>
    <property type="match status" value="1"/>
</dbReference>
<feature type="domain" description="CCHC-type" evidence="14">
    <location>
        <begin position="14"/>
        <end position="28"/>
    </location>
</feature>
<evidence type="ECO:0000256" key="5">
    <source>
        <dbReference type="ARBA" id="ARBA00022771"/>
    </source>
</evidence>
<dbReference type="InterPro" id="IPR001650">
    <property type="entry name" value="Helicase_C-like"/>
</dbReference>
<evidence type="ECO:0000259" key="14">
    <source>
        <dbReference type="PROSITE" id="PS50158"/>
    </source>
</evidence>
<dbReference type="Gene3D" id="3.40.50.10810">
    <property type="entry name" value="Tandem AAA-ATPase domain"/>
    <property type="match status" value="1"/>
</dbReference>
<dbReference type="Pfam" id="PF08797">
    <property type="entry name" value="HIRAN"/>
    <property type="match status" value="1"/>
</dbReference>
<keyword evidence="5 11" id="KW-0863">Zinc-finger</keyword>
<dbReference type="SMART" id="SM00490">
    <property type="entry name" value="HELICc"/>
    <property type="match status" value="1"/>
</dbReference>
<dbReference type="CDD" id="cd16509">
    <property type="entry name" value="RING-HC_HLTF"/>
    <property type="match status" value="1"/>
</dbReference>
<dbReference type="InterPro" id="IPR013083">
    <property type="entry name" value="Znf_RING/FYVE/PHD"/>
</dbReference>
<evidence type="ECO:0000313" key="18">
    <source>
        <dbReference type="Proteomes" id="UP001153678"/>
    </source>
</evidence>
<evidence type="ECO:0000259" key="15">
    <source>
        <dbReference type="PROSITE" id="PS51192"/>
    </source>
</evidence>
<keyword evidence="9" id="KW-0067">ATP-binding</keyword>
<dbReference type="SUPFAM" id="SSF57850">
    <property type="entry name" value="RING/U-box"/>
    <property type="match status" value="1"/>
</dbReference>
<keyword evidence="8" id="KW-0862">Zinc</keyword>
<accession>A0A9W4WQG0</accession>
<evidence type="ECO:0000259" key="13">
    <source>
        <dbReference type="PROSITE" id="PS50089"/>
    </source>
</evidence>
<keyword evidence="4" id="KW-0547">Nucleotide-binding</keyword>
<evidence type="ECO:0000256" key="8">
    <source>
        <dbReference type="ARBA" id="ARBA00022833"/>
    </source>
</evidence>
<keyword evidence="7" id="KW-0347">Helicase</keyword>
<dbReference type="PROSITE" id="PS50158">
    <property type="entry name" value="ZF_CCHC"/>
    <property type="match status" value="1"/>
</dbReference>
<dbReference type="Pfam" id="PF13639">
    <property type="entry name" value="zf-RING_2"/>
    <property type="match status" value="1"/>
</dbReference>
<evidence type="ECO:0000256" key="7">
    <source>
        <dbReference type="ARBA" id="ARBA00022806"/>
    </source>
</evidence>
<keyword evidence="10" id="KW-0539">Nucleus</keyword>
<dbReference type="EMBL" id="CAMKVN010001899">
    <property type="protein sequence ID" value="CAI2178674.1"/>
    <property type="molecule type" value="Genomic_DNA"/>
</dbReference>
<feature type="domain" description="Helicase ATP-binding" evidence="15">
    <location>
        <begin position="409"/>
        <end position="587"/>
    </location>
</feature>
<dbReference type="GO" id="GO:0003676">
    <property type="term" value="F:nucleic acid binding"/>
    <property type="evidence" value="ECO:0007669"/>
    <property type="project" value="InterPro"/>
</dbReference>
<dbReference type="Pfam" id="PF00176">
    <property type="entry name" value="SNF2-rel_dom"/>
    <property type="match status" value="1"/>
</dbReference>
<dbReference type="GO" id="GO:0005524">
    <property type="term" value="F:ATP binding"/>
    <property type="evidence" value="ECO:0007669"/>
    <property type="project" value="UniProtKB-KW"/>
</dbReference>
<comment type="caution">
    <text evidence="17">The sequence shown here is derived from an EMBL/GenBank/DDBJ whole genome shotgun (WGS) entry which is preliminary data.</text>
</comment>
<keyword evidence="6" id="KW-0378">Hydrolase</keyword>
<dbReference type="GO" id="GO:0008094">
    <property type="term" value="F:ATP-dependent activity, acting on DNA"/>
    <property type="evidence" value="ECO:0007669"/>
    <property type="project" value="TreeGrafter"/>
</dbReference>
<dbReference type="PROSITE" id="PS51194">
    <property type="entry name" value="HELICASE_CTER"/>
    <property type="match status" value="1"/>
</dbReference>
<organism evidence="17 18">
    <name type="scientific">Funneliformis geosporum</name>
    <dbReference type="NCBI Taxonomy" id="1117311"/>
    <lineage>
        <taxon>Eukaryota</taxon>
        <taxon>Fungi</taxon>
        <taxon>Fungi incertae sedis</taxon>
        <taxon>Mucoromycota</taxon>
        <taxon>Glomeromycotina</taxon>
        <taxon>Glomeromycetes</taxon>
        <taxon>Glomerales</taxon>
        <taxon>Glomeraceae</taxon>
        <taxon>Funneliformis</taxon>
    </lineage>
</organism>
<dbReference type="InterPro" id="IPR038718">
    <property type="entry name" value="SNF2-like_sf"/>
</dbReference>
<feature type="domain" description="RING-type" evidence="13">
    <location>
        <begin position="742"/>
        <end position="781"/>
    </location>
</feature>
<keyword evidence="3" id="KW-0479">Metal-binding</keyword>
<dbReference type="GO" id="GO:0004386">
    <property type="term" value="F:helicase activity"/>
    <property type="evidence" value="ECO:0007669"/>
    <property type="project" value="UniProtKB-KW"/>
</dbReference>
<dbReference type="InterPro" id="IPR027417">
    <property type="entry name" value="P-loop_NTPase"/>
</dbReference>
<comment type="similarity">
    <text evidence="2">Belongs to the SNF2/RAD54 helicase family.</text>
</comment>
<evidence type="ECO:0000313" key="17">
    <source>
        <dbReference type="EMBL" id="CAI2178674.1"/>
    </source>
</evidence>
<evidence type="ECO:0000256" key="10">
    <source>
        <dbReference type="ARBA" id="ARBA00023242"/>
    </source>
</evidence>
<dbReference type="CDD" id="cd18793">
    <property type="entry name" value="SF2_C_SNF"/>
    <property type="match status" value="1"/>
</dbReference>
<dbReference type="InterPro" id="IPR000330">
    <property type="entry name" value="SNF2_N"/>
</dbReference>
<feature type="domain" description="Helicase C-terminal" evidence="16">
    <location>
        <begin position="813"/>
        <end position="979"/>
    </location>
</feature>
<comment type="subcellular location">
    <subcellularLocation>
        <location evidence="1">Nucleus</location>
    </subcellularLocation>
</comment>
<dbReference type="InterPro" id="IPR050628">
    <property type="entry name" value="SNF2_RAD54_helicase_TF"/>
</dbReference>
<dbReference type="CDD" id="cd18008">
    <property type="entry name" value="DEXDc_SHPRH-like"/>
    <property type="match status" value="1"/>
</dbReference>
<dbReference type="Gene3D" id="3.30.70.2330">
    <property type="match status" value="1"/>
</dbReference>
<dbReference type="GO" id="GO:0006281">
    <property type="term" value="P:DNA repair"/>
    <property type="evidence" value="ECO:0007669"/>
    <property type="project" value="TreeGrafter"/>
</dbReference>
<evidence type="ECO:0000256" key="6">
    <source>
        <dbReference type="ARBA" id="ARBA00022801"/>
    </source>
</evidence>
<dbReference type="GO" id="GO:0008270">
    <property type="term" value="F:zinc ion binding"/>
    <property type="evidence" value="ECO:0007669"/>
    <property type="project" value="UniProtKB-KW"/>
</dbReference>
<dbReference type="PANTHER" id="PTHR45626">
    <property type="entry name" value="TRANSCRIPTION TERMINATION FACTOR 2-RELATED"/>
    <property type="match status" value="1"/>
</dbReference>
<evidence type="ECO:0000256" key="3">
    <source>
        <dbReference type="ARBA" id="ARBA00022723"/>
    </source>
</evidence>
<dbReference type="InterPro" id="IPR001878">
    <property type="entry name" value="Znf_CCHC"/>
</dbReference>
<feature type="compositionally biased region" description="Polar residues" evidence="12">
    <location>
        <begin position="45"/>
        <end position="56"/>
    </location>
</feature>
<dbReference type="InterPro" id="IPR014001">
    <property type="entry name" value="Helicase_ATP-bd"/>
</dbReference>
<evidence type="ECO:0000256" key="2">
    <source>
        <dbReference type="ARBA" id="ARBA00007025"/>
    </source>
</evidence>
<dbReference type="GO" id="GO:0016818">
    <property type="term" value="F:hydrolase activity, acting on acid anhydrides, in phosphorus-containing anhydrides"/>
    <property type="evidence" value="ECO:0007669"/>
    <property type="project" value="InterPro"/>
</dbReference>
<dbReference type="Gene3D" id="3.40.50.300">
    <property type="entry name" value="P-loop containing nucleotide triphosphate hydrolases"/>
    <property type="match status" value="1"/>
</dbReference>
<dbReference type="AlphaFoldDB" id="A0A9W4WQG0"/>
<reference evidence="17" key="1">
    <citation type="submission" date="2022-08" db="EMBL/GenBank/DDBJ databases">
        <authorList>
            <person name="Kallberg Y."/>
            <person name="Tangrot J."/>
            <person name="Rosling A."/>
        </authorList>
    </citation>
    <scope>NUCLEOTIDE SEQUENCE</scope>
    <source>
        <strain evidence="17">Wild A</strain>
    </source>
</reference>
<evidence type="ECO:0000256" key="12">
    <source>
        <dbReference type="SAM" id="MobiDB-lite"/>
    </source>
</evidence>
<dbReference type="PROSITE" id="PS51192">
    <property type="entry name" value="HELICASE_ATP_BIND_1"/>
    <property type="match status" value="1"/>
</dbReference>
<dbReference type="Pfam" id="PF00271">
    <property type="entry name" value="Helicase_C"/>
    <property type="match status" value="1"/>
</dbReference>